<reference evidence="2 3" key="1">
    <citation type="journal article" date="2016" name="Nat. Commun.">
        <title>Thousands of microbial genomes shed light on interconnected biogeochemical processes in an aquifer system.</title>
        <authorList>
            <person name="Anantharaman K."/>
            <person name="Brown C.T."/>
            <person name="Hug L.A."/>
            <person name="Sharon I."/>
            <person name="Castelle C.J."/>
            <person name="Probst A.J."/>
            <person name="Thomas B.C."/>
            <person name="Singh A."/>
            <person name="Wilkins M.J."/>
            <person name="Karaoz U."/>
            <person name="Brodie E.L."/>
            <person name="Williams K.H."/>
            <person name="Hubbard S.S."/>
            <person name="Banfield J.F."/>
        </authorList>
    </citation>
    <scope>NUCLEOTIDE SEQUENCE [LARGE SCALE GENOMIC DNA]</scope>
</reference>
<name>A0A1F7HC71_9BACT</name>
<dbReference type="Proteomes" id="UP000177027">
    <property type="component" value="Unassembled WGS sequence"/>
</dbReference>
<sequence>MGIKKLGYSALEMLIVIGMISLLIPAMFALFFSNLRAQSKVLILQEVKRNGDNALGAMTTIIKQYGRSLHSAIPPLSSNEICTNDNPNFNDGRIYIKDVNGNWFSFYVNQNKIASESSQTGSVDLTNDKVSISSFALTCTRTSEFSPPLVSISFIASQSAITDRQDEKSTLNYQTKVKLRTY</sequence>
<keyword evidence="1" id="KW-1133">Transmembrane helix</keyword>
<organism evidence="2 3">
    <name type="scientific">Candidatus Roizmanbacteria bacterium RIFCSPHIGHO2_02_FULL_40_9</name>
    <dbReference type="NCBI Taxonomy" id="1802042"/>
    <lineage>
        <taxon>Bacteria</taxon>
        <taxon>Candidatus Roizmaniibacteriota</taxon>
    </lineage>
</organism>
<feature type="transmembrane region" description="Helical" evidence="1">
    <location>
        <begin position="6"/>
        <end position="32"/>
    </location>
</feature>
<keyword evidence="1" id="KW-0472">Membrane</keyword>
<evidence type="ECO:0000313" key="2">
    <source>
        <dbReference type="EMBL" id="OGK28584.1"/>
    </source>
</evidence>
<accession>A0A1F7HC71</accession>
<evidence type="ECO:0000256" key="1">
    <source>
        <dbReference type="SAM" id="Phobius"/>
    </source>
</evidence>
<protein>
    <submittedName>
        <fullName evidence="2">Uncharacterized protein</fullName>
    </submittedName>
</protein>
<evidence type="ECO:0000313" key="3">
    <source>
        <dbReference type="Proteomes" id="UP000177027"/>
    </source>
</evidence>
<proteinExistence type="predicted"/>
<keyword evidence="1" id="KW-0812">Transmembrane</keyword>
<gene>
    <name evidence="2" type="ORF">A3D06_01860</name>
</gene>
<comment type="caution">
    <text evidence="2">The sequence shown here is derived from an EMBL/GenBank/DDBJ whole genome shotgun (WGS) entry which is preliminary data.</text>
</comment>
<dbReference type="EMBL" id="MFZS01000036">
    <property type="protein sequence ID" value="OGK28584.1"/>
    <property type="molecule type" value="Genomic_DNA"/>
</dbReference>
<dbReference type="AlphaFoldDB" id="A0A1F7HC71"/>